<dbReference type="Gene3D" id="3.30.1370.10">
    <property type="entry name" value="K Homology domain, type 1"/>
    <property type="match status" value="2"/>
</dbReference>
<sequence>MLEIPKLEEPDDDGYGIDCSRISNFEITKFEEPDGHPDTQTDIPIFSVSNEILNDNLRTFPKKPEKRRRNDTDNDGEEEEDGIEYSKPPRKSSRKYDEWLDAVISRKAQEYRELDTKEKMLAAYPGGALKQDPKNWTSKEAKRHENFLENQKFDLSRRGIVLVSKLCKSELTESEVNRLETLSNSTFTIYDVPGRGGFYKIEIKGSTGPEDVRKACDVIDAFCWHTIEENFRKFGVQQEYWCHIPEKVQRSRDFKEKMLGLIMKTGVRCLTYRKSWSQHNDPIHFYGYPDMLKNAKNALDKIVSDFYHQKIYKIEAKFVGEVMGKSGVNLKEIQRETNTNIKISNEIAKEGTRDVVIRGDEQCVEKAWMWILKIIEKRKKEEKEKEDVKKFEFSANPFVTEEIEIPLFYVPRILGKRGSKIRQIHEASGASLFFEEFEFKGHKTLKISGTQQKYVDRAVREVRDVMRRCEKYERGR</sequence>
<organism evidence="5 6">
    <name type="scientific">Caenorhabditis briggsae</name>
    <dbReference type="NCBI Taxonomy" id="6238"/>
    <lineage>
        <taxon>Eukaryota</taxon>
        <taxon>Metazoa</taxon>
        <taxon>Ecdysozoa</taxon>
        <taxon>Nematoda</taxon>
        <taxon>Chromadorea</taxon>
        <taxon>Rhabditida</taxon>
        <taxon>Rhabditina</taxon>
        <taxon>Rhabditomorpha</taxon>
        <taxon>Rhabditoidea</taxon>
        <taxon>Rhabditidae</taxon>
        <taxon>Peloderinae</taxon>
        <taxon>Caenorhabditis</taxon>
    </lineage>
</organism>
<evidence type="ECO:0000313" key="5">
    <source>
        <dbReference type="EMBL" id="ULU03318.1"/>
    </source>
</evidence>
<dbReference type="Proteomes" id="UP000827892">
    <property type="component" value="Chromosome III"/>
</dbReference>
<dbReference type="InterPro" id="IPR004087">
    <property type="entry name" value="KH_dom"/>
</dbReference>
<name>A0AAE9DGN7_CAEBR</name>
<dbReference type="AlphaFoldDB" id="A0AAE9DGN7"/>
<evidence type="ECO:0000256" key="3">
    <source>
        <dbReference type="SAM" id="MobiDB-lite"/>
    </source>
</evidence>
<evidence type="ECO:0000313" key="6">
    <source>
        <dbReference type="Proteomes" id="UP000827892"/>
    </source>
</evidence>
<accession>A0AAE9DGN7</accession>
<gene>
    <name evidence="5" type="ORF">L3Y34_002707</name>
</gene>
<feature type="domain" description="K Homology" evidence="4">
    <location>
        <begin position="397"/>
        <end position="467"/>
    </location>
</feature>
<dbReference type="CDD" id="cd00105">
    <property type="entry name" value="KH-I"/>
    <property type="match status" value="2"/>
</dbReference>
<feature type="domain" description="K Homology" evidence="4">
    <location>
        <begin position="306"/>
        <end position="376"/>
    </location>
</feature>
<dbReference type="PANTHER" id="PTHR10288">
    <property type="entry name" value="KH DOMAIN CONTAINING RNA BINDING PROTEIN"/>
    <property type="match status" value="1"/>
</dbReference>
<keyword evidence="1" id="KW-0677">Repeat</keyword>
<feature type="compositionally biased region" description="Acidic residues" evidence="3">
    <location>
        <begin position="73"/>
        <end position="83"/>
    </location>
</feature>
<feature type="region of interest" description="Disordered" evidence="3">
    <location>
        <begin position="56"/>
        <end position="92"/>
    </location>
</feature>
<proteinExistence type="predicted"/>
<evidence type="ECO:0000256" key="1">
    <source>
        <dbReference type="ARBA" id="ARBA00022737"/>
    </source>
</evidence>
<reference evidence="5 6" key="1">
    <citation type="submission" date="2022-05" db="EMBL/GenBank/DDBJ databases">
        <title>Chromosome-level reference genomes for two strains of Caenorhabditis briggsae: an improved platform for comparative genomics.</title>
        <authorList>
            <person name="Stevens L."/>
            <person name="Andersen E.C."/>
        </authorList>
    </citation>
    <scope>NUCLEOTIDE SEQUENCE [LARGE SCALE GENOMIC DNA]</scope>
    <source>
        <strain evidence="5">QX1410_ONT</strain>
        <tissue evidence="5">Whole-organism</tissue>
    </source>
</reference>
<feature type="compositionally biased region" description="Basic residues" evidence="3">
    <location>
        <begin position="60"/>
        <end position="69"/>
    </location>
</feature>
<dbReference type="InterPro" id="IPR004088">
    <property type="entry name" value="KH_dom_type_1"/>
</dbReference>
<dbReference type="PROSITE" id="PS50084">
    <property type="entry name" value="KH_TYPE_1"/>
    <property type="match status" value="2"/>
</dbReference>
<dbReference type="Pfam" id="PF00013">
    <property type="entry name" value="KH_1"/>
    <property type="match status" value="2"/>
</dbReference>
<dbReference type="SUPFAM" id="SSF54791">
    <property type="entry name" value="Eukaryotic type KH-domain (KH-domain type I)"/>
    <property type="match status" value="2"/>
</dbReference>
<dbReference type="InterPro" id="IPR036612">
    <property type="entry name" value="KH_dom_type_1_sf"/>
</dbReference>
<evidence type="ECO:0000259" key="4">
    <source>
        <dbReference type="SMART" id="SM00322"/>
    </source>
</evidence>
<keyword evidence="2" id="KW-0694">RNA-binding</keyword>
<protein>
    <recommendedName>
        <fullName evidence="4">K Homology domain-containing protein</fullName>
    </recommendedName>
</protein>
<dbReference type="SMART" id="SM00322">
    <property type="entry name" value="KH"/>
    <property type="match status" value="2"/>
</dbReference>
<evidence type="ECO:0000256" key="2">
    <source>
        <dbReference type="PROSITE-ProRule" id="PRU00117"/>
    </source>
</evidence>
<dbReference type="EMBL" id="CP090893">
    <property type="protein sequence ID" value="ULU03318.1"/>
    <property type="molecule type" value="Genomic_DNA"/>
</dbReference>
<dbReference type="GO" id="GO:0003723">
    <property type="term" value="F:RNA binding"/>
    <property type="evidence" value="ECO:0007669"/>
    <property type="project" value="UniProtKB-UniRule"/>
</dbReference>